<dbReference type="PANTHER" id="PTHR31339:SF9">
    <property type="entry name" value="PLASMIN AND FIBRONECTIN-BINDING PROTEIN A"/>
    <property type="match status" value="1"/>
</dbReference>
<dbReference type="Proteomes" id="UP000017590">
    <property type="component" value="Chromosome"/>
</dbReference>
<dbReference type="SUPFAM" id="SSF51126">
    <property type="entry name" value="Pectin lyase-like"/>
    <property type="match status" value="1"/>
</dbReference>
<proteinExistence type="inferred from homology"/>
<dbReference type="InterPro" id="IPR012334">
    <property type="entry name" value="Pectin_lyas_fold"/>
</dbReference>
<dbReference type="SMART" id="SM00060">
    <property type="entry name" value="FN3"/>
    <property type="match status" value="1"/>
</dbReference>
<gene>
    <name evidence="6" type="ORF">CAETHG_0930</name>
</gene>
<keyword evidence="2 4" id="KW-0378">Hydrolase</keyword>
<evidence type="ECO:0000256" key="3">
    <source>
        <dbReference type="ARBA" id="ARBA00023295"/>
    </source>
</evidence>
<protein>
    <submittedName>
        <fullName evidence="6">Glycoside hydrolase family 28 protein</fullName>
    </submittedName>
</protein>
<dbReference type="Gene3D" id="2.60.40.10">
    <property type="entry name" value="Immunoglobulins"/>
    <property type="match status" value="1"/>
</dbReference>
<dbReference type="PROSITE" id="PS50853">
    <property type="entry name" value="FN3"/>
    <property type="match status" value="1"/>
</dbReference>
<dbReference type="InterPro" id="IPR003961">
    <property type="entry name" value="FN3_dom"/>
</dbReference>
<dbReference type="PROSITE" id="PS51257">
    <property type="entry name" value="PROKAR_LIPOPROTEIN"/>
    <property type="match status" value="1"/>
</dbReference>
<comment type="similarity">
    <text evidence="1 4">Belongs to the glycosyl hydrolase 28 family.</text>
</comment>
<reference evidence="7" key="1">
    <citation type="journal article" date="2014" name="Biotechnol. Biofuels">
        <title>Comparison of single-molecule sequencing and hybrid approaches for finishing the genome of Clostridium autoethanogenum and analysis of CRISPR systems in industrial relevant Clostridia.</title>
        <authorList>
            <person name="Brown S.D."/>
            <person name="Nagaraju S."/>
            <person name="Utturkar S."/>
            <person name="De Tissera S."/>
            <person name="Segovia S."/>
            <person name="Mitchell W."/>
            <person name="Land M.L."/>
            <person name="Dassanayake A."/>
            <person name="Kopke M."/>
        </authorList>
    </citation>
    <scope>NUCLEOTIDE SEQUENCE [LARGE SCALE GENOMIC DNA]</scope>
    <source>
        <strain evidence="7">DSM 10061</strain>
    </source>
</reference>
<evidence type="ECO:0000256" key="4">
    <source>
        <dbReference type="RuleBase" id="RU361169"/>
    </source>
</evidence>
<evidence type="ECO:0000256" key="2">
    <source>
        <dbReference type="ARBA" id="ARBA00022801"/>
    </source>
</evidence>
<accession>A0ABN4BH93</accession>
<dbReference type="InterPro" id="IPR000743">
    <property type="entry name" value="Glyco_hydro_28"/>
</dbReference>
<organism evidence="6 7">
    <name type="scientific">Clostridium autoethanogenum DSM 10061</name>
    <dbReference type="NCBI Taxonomy" id="1341692"/>
    <lineage>
        <taxon>Bacteria</taxon>
        <taxon>Bacillati</taxon>
        <taxon>Bacillota</taxon>
        <taxon>Clostridia</taxon>
        <taxon>Eubacteriales</taxon>
        <taxon>Clostridiaceae</taxon>
        <taxon>Clostridium</taxon>
    </lineage>
</organism>
<evidence type="ECO:0000259" key="5">
    <source>
        <dbReference type="PROSITE" id="PS50853"/>
    </source>
</evidence>
<keyword evidence="7" id="KW-1185">Reference proteome</keyword>
<dbReference type="PRINTS" id="PR00014">
    <property type="entry name" value="FNTYPEIII"/>
</dbReference>
<evidence type="ECO:0000313" key="7">
    <source>
        <dbReference type="Proteomes" id="UP000017590"/>
    </source>
</evidence>
<dbReference type="InterPro" id="IPR013783">
    <property type="entry name" value="Ig-like_fold"/>
</dbReference>
<dbReference type="Gene3D" id="2.160.20.10">
    <property type="entry name" value="Single-stranded right-handed beta-helix, Pectin lyase-like"/>
    <property type="match status" value="1"/>
</dbReference>
<dbReference type="SUPFAM" id="SSF49265">
    <property type="entry name" value="Fibronectin type III"/>
    <property type="match status" value="1"/>
</dbReference>
<name>A0ABN4BH93_9CLOT</name>
<dbReference type="Pfam" id="PF00295">
    <property type="entry name" value="Glyco_hydro_28"/>
    <property type="match status" value="1"/>
</dbReference>
<keyword evidence="3 4" id="KW-0326">Glycosidase</keyword>
<dbReference type="RefSeq" id="WP_013239574.1">
    <property type="nucleotide sequence ID" value="NC_022592.1"/>
</dbReference>
<evidence type="ECO:0000256" key="1">
    <source>
        <dbReference type="ARBA" id="ARBA00008834"/>
    </source>
</evidence>
<dbReference type="EMBL" id="CP006763">
    <property type="protein sequence ID" value="AGY75155.1"/>
    <property type="molecule type" value="Genomic_DNA"/>
</dbReference>
<dbReference type="InterPro" id="IPR051801">
    <property type="entry name" value="GH28_Enzymes"/>
</dbReference>
<dbReference type="InterPro" id="IPR011050">
    <property type="entry name" value="Pectin_lyase_fold/virulence"/>
</dbReference>
<dbReference type="CDD" id="cd00063">
    <property type="entry name" value="FN3"/>
    <property type="match status" value="1"/>
</dbReference>
<dbReference type="PANTHER" id="PTHR31339">
    <property type="entry name" value="PECTIN LYASE-RELATED"/>
    <property type="match status" value="1"/>
</dbReference>
<evidence type="ECO:0000313" key="6">
    <source>
        <dbReference type="EMBL" id="AGY75155.1"/>
    </source>
</evidence>
<dbReference type="Pfam" id="PF00041">
    <property type="entry name" value="fn3"/>
    <property type="match status" value="1"/>
</dbReference>
<sequence>MNKTINIKLLSLLSGLIVLGSLFIGCSSVNSKSISNETIKDSSVPQNLIVPTLAYNDNSITLAWHKPDNYKDITKYNIYLNGKYIGNTNSISSKSKSLVDNFYKDPSNNSAVKISEHTYTVTGLKPNTTYKFTVRSVNNNGTESKDSNTIIETTTKIPKIFDVTRYGAIGDGQSLDTKSIQAAIDASTNGSEVILPSGKTFKSGALWLKPGIIFRVDGTLIGSDNPEDYIKTDATSKDTNKSNALINAIGTNNSKDLKIIGSGTIDGNGWKQGNADALTGFPNSLKSSLKTVSGNGILAANQFKLAKNNGLSDTKAYSTRSNLVSISHIDNVYLGDGLSFENPSQHTIVTSHCNNTVLNGALVKTFDCNNADGIDFDSNGLIVLNSVFDTGDDDINFTAGKGAEDEKTRNPVDNVWIFDNYFAHGHGAVVAGSNTAAWIENILAEDNVLNGTGAGLRCKTTPQTGGGAKNITFRDSALKNITDSEGEPFTFTSNYSDSNKAQGFKPALNLPQFKDISVINCSIDSSKSNAIFVSGLKDSYDDNINFADTSFKNTKPASINYLSNSTFKNITFDANIKNPWITSNSKNLVFEK</sequence>
<feature type="domain" description="Fibronectin type-III" evidence="5">
    <location>
        <begin position="44"/>
        <end position="158"/>
    </location>
</feature>
<dbReference type="GO" id="GO:0016787">
    <property type="term" value="F:hydrolase activity"/>
    <property type="evidence" value="ECO:0007669"/>
    <property type="project" value="UniProtKB-KW"/>
</dbReference>
<dbReference type="InterPro" id="IPR036116">
    <property type="entry name" value="FN3_sf"/>
</dbReference>